<evidence type="ECO:0000256" key="5">
    <source>
        <dbReference type="ARBA" id="ARBA00022475"/>
    </source>
</evidence>
<keyword evidence="14" id="KW-0732">Signal</keyword>
<evidence type="ECO:0000256" key="6">
    <source>
        <dbReference type="ARBA" id="ARBA00022490"/>
    </source>
</evidence>
<evidence type="ECO:0000256" key="14">
    <source>
        <dbReference type="SAM" id="SignalP"/>
    </source>
</evidence>
<dbReference type="EMBL" id="JBBHLL010000659">
    <property type="protein sequence ID" value="KAK7798819.1"/>
    <property type="molecule type" value="Genomic_DNA"/>
</dbReference>
<organism evidence="16 17">
    <name type="scientific">Myodes glareolus</name>
    <name type="common">Bank vole</name>
    <name type="synonym">Clethrionomys glareolus</name>
    <dbReference type="NCBI Taxonomy" id="447135"/>
    <lineage>
        <taxon>Eukaryota</taxon>
        <taxon>Metazoa</taxon>
        <taxon>Chordata</taxon>
        <taxon>Craniata</taxon>
        <taxon>Vertebrata</taxon>
        <taxon>Euteleostomi</taxon>
        <taxon>Mammalia</taxon>
        <taxon>Eutheria</taxon>
        <taxon>Euarchontoglires</taxon>
        <taxon>Glires</taxon>
        <taxon>Rodentia</taxon>
        <taxon>Myomorpha</taxon>
        <taxon>Muroidea</taxon>
        <taxon>Cricetidae</taxon>
        <taxon>Arvicolinae</taxon>
        <taxon>Myodes</taxon>
    </lineage>
</organism>
<feature type="compositionally biased region" description="Polar residues" evidence="12">
    <location>
        <begin position="64"/>
        <end position="76"/>
    </location>
</feature>
<dbReference type="PROSITE" id="PS50024">
    <property type="entry name" value="SEA"/>
    <property type="match status" value="1"/>
</dbReference>
<gene>
    <name evidence="16" type="ORF">U0070_009183</name>
</gene>
<feature type="chain" id="PRO_5043833175" description="Mucin-1" evidence="14">
    <location>
        <begin position="24"/>
        <end position="545"/>
    </location>
</feature>
<feature type="compositionally biased region" description="Polar residues" evidence="12">
    <location>
        <begin position="31"/>
        <end position="40"/>
    </location>
</feature>
<keyword evidence="10" id="KW-0539">Nucleus</keyword>
<dbReference type="GO" id="GO:0005634">
    <property type="term" value="C:nucleus"/>
    <property type="evidence" value="ECO:0007669"/>
    <property type="project" value="UniProtKB-SubCell"/>
</dbReference>
<keyword evidence="11" id="KW-0449">Lipoprotein</keyword>
<dbReference type="AlphaFoldDB" id="A0AAW0H7W0"/>
<keyword evidence="9" id="KW-0564">Palmitate</keyword>
<dbReference type="GO" id="GO:0005737">
    <property type="term" value="C:cytoplasm"/>
    <property type="evidence" value="ECO:0007669"/>
    <property type="project" value="UniProtKB-SubCell"/>
</dbReference>
<keyword evidence="13" id="KW-0812">Transmembrane</keyword>
<keyword evidence="17" id="KW-1185">Reference proteome</keyword>
<dbReference type="InterPro" id="IPR000082">
    <property type="entry name" value="SEA_dom"/>
</dbReference>
<feature type="compositionally biased region" description="Polar residues" evidence="12">
    <location>
        <begin position="529"/>
        <end position="545"/>
    </location>
</feature>
<evidence type="ECO:0000256" key="7">
    <source>
        <dbReference type="ARBA" id="ARBA00022553"/>
    </source>
</evidence>
<keyword evidence="13" id="KW-1133">Transmembrane helix</keyword>
<feature type="compositionally biased region" description="Polar residues" evidence="12">
    <location>
        <begin position="260"/>
        <end position="304"/>
    </location>
</feature>
<evidence type="ECO:0000256" key="9">
    <source>
        <dbReference type="ARBA" id="ARBA00023139"/>
    </source>
</evidence>
<feature type="compositionally biased region" description="Polar residues" evidence="12">
    <location>
        <begin position="84"/>
        <end position="96"/>
    </location>
</feature>
<feature type="region of interest" description="Disordered" evidence="12">
    <location>
        <begin position="31"/>
        <end position="237"/>
    </location>
</feature>
<dbReference type="GO" id="GO:0016324">
    <property type="term" value="C:apical plasma membrane"/>
    <property type="evidence" value="ECO:0007669"/>
    <property type="project" value="UniProtKB-SubCell"/>
</dbReference>
<dbReference type="Proteomes" id="UP001488838">
    <property type="component" value="Unassembled WGS sequence"/>
</dbReference>
<feature type="compositionally biased region" description="Polar residues" evidence="12">
    <location>
        <begin position="142"/>
        <end position="207"/>
    </location>
</feature>
<evidence type="ECO:0000256" key="13">
    <source>
        <dbReference type="SAM" id="Phobius"/>
    </source>
</evidence>
<dbReference type="SMART" id="SM00200">
    <property type="entry name" value="SEA"/>
    <property type="match status" value="1"/>
</dbReference>
<dbReference type="SUPFAM" id="SSF82671">
    <property type="entry name" value="SEA domain"/>
    <property type="match status" value="1"/>
</dbReference>
<dbReference type="PANTHER" id="PTHR10006:SF19">
    <property type="entry name" value="MUCIN-1"/>
    <property type="match status" value="1"/>
</dbReference>
<evidence type="ECO:0000256" key="1">
    <source>
        <dbReference type="ARBA" id="ARBA00004123"/>
    </source>
</evidence>
<name>A0AAW0H7W0_MYOGA</name>
<dbReference type="Gene3D" id="6.10.140.600">
    <property type="match status" value="1"/>
</dbReference>
<evidence type="ECO:0000256" key="8">
    <source>
        <dbReference type="ARBA" id="ARBA00022813"/>
    </source>
</evidence>
<feature type="compositionally biased region" description="Polar residues" evidence="12">
    <location>
        <begin position="214"/>
        <end position="237"/>
    </location>
</feature>
<keyword evidence="8" id="KW-0068">Autocatalytic cleavage</keyword>
<sequence>MTPGVRALFYLMLLTALVTDQNSVTLSQKTNSSSTLTTTPVHGGASAPATSSTVDSVTPAGHSGASSPATSSTVDSVTPAGHSGASSLATSSTVDSVTPAGHSGASSPATSSTVDSVTTAGHSGASVPATSSTAGHSDVSAPATSSTVDLASTPVHSRTSAPATNSTMDSATTPVHTGSSIQTTMAVSGSANTPIHNGSSVPTTSSALGLATSPAHNSTSSMTNRSESDLATTPVYSGTSVPTTTATLGSAITPVHNGSLVPTTSSATTPIRNNSSTMAATSPAGNGTQSPTPSQHPVTPTTLAISSNSTGLSTVLSPAFSRNTSPQVPLGVSFFFLSFHIWNQQFNSSLEDPNSNYYKELKRNISELFLQIFNEDFLGISTIKFRPGSVVVESTLIFREGAVSASEVKSQLSQHAKEAEDYNLAISKVTVDEMQFPSSAQSWPGVPGWGVALLVLVCVLVALAIIYLIALAVCQCRRKNYGQLDIFPTQDTYHPMSEYPTYHTHGRYVPPGSTKRSPYEEVSAGNGGSSLSYTNPAVSTTSANL</sequence>
<dbReference type="PANTHER" id="PTHR10006">
    <property type="entry name" value="MUCIN-1-RELATED"/>
    <property type="match status" value="1"/>
</dbReference>
<dbReference type="InterPro" id="IPR036364">
    <property type="entry name" value="SEA_dom_sf"/>
</dbReference>
<evidence type="ECO:0000256" key="3">
    <source>
        <dbReference type="ARBA" id="ARBA00004496"/>
    </source>
</evidence>
<comment type="caution">
    <text evidence="16">The sequence shown here is derived from an EMBL/GenBank/DDBJ whole genome shotgun (WGS) entry which is preliminary data.</text>
</comment>
<evidence type="ECO:0000256" key="10">
    <source>
        <dbReference type="ARBA" id="ARBA00023242"/>
    </source>
</evidence>
<evidence type="ECO:0000259" key="15">
    <source>
        <dbReference type="PROSITE" id="PS50024"/>
    </source>
</evidence>
<feature type="region of interest" description="Disordered" evidence="12">
    <location>
        <begin position="249"/>
        <end position="304"/>
    </location>
</feature>
<evidence type="ECO:0000256" key="4">
    <source>
        <dbReference type="ARBA" id="ARBA00014269"/>
    </source>
</evidence>
<reference evidence="16 17" key="1">
    <citation type="journal article" date="2023" name="bioRxiv">
        <title>Conserved and derived expression patterns and positive selection on dental genes reveal complex evolutionary context of ever-growing rodent molars.</title>
        <authorList>
            <person name="Calamari Z.T."/>
            <person name="Song A."/>
            <person name="Cohen E."/>
            <person name="Akter M."/>
            <person name="Roy R.D."/>
            <person name="Hallikas O."/>
            <person name="Christensen M.M."/>
            <person name="Li P."/>
            <person name="Marangoni P."/>
            <person name="Jernvall J."/>
            <person name="Klein O.D."/>
        </authorList>
    </citation>
    <scope>NUCLEOTIDE SEQUENCE [LARGE SCALE GENOMIC DNA]</scope>
    <source>
        <strain evidence="16">V071</strain>
    </source>
</reference>
<evidence type="ECO:0000256" key="12">
    <source>
        <dbReference type="SAM" id="MobiDB-lite"/>
    </source>
</evidence>
<keyword evidence="6" id="KW-0963">Cytoplasm</keyword>
<feature type="transmembrane region" description="Helical" evidence="13">
    <location>
        <begin position="449"/>
        <end position="474"/>
    </location>
</feature>
<keyword evidence="7" id="KW-0597">Phosphoprotein</keyword>
<accession>A0AAW0H7W0</accession>
<feature type="signal peptide" evidence="14">
    <location>
        <begin position="1"/>
        <end position="23"/>
    </location>
</feature>
<keyword evidence="13" id="KW-0472">Membrane</keyword>
<evidence type="ECO:0000256" key="2">
    <source>
        <dbReference type="ARBA" id="ARBA00004247"/>
    </source>
</evidence>
<protein>
    <recommendedName>
        <fullName evidence="4">Mucin-1</fullName>
    </recommendedName>
</protein>
<feature type="domain" description="SEA" evidence="15">
    <location>
        <begin position="331"/>
        <end position="438"/>
    </location>
</feature>
<comment type="subcellular location">
    <subcellularLocation>
        <location evidence="2">Apical cell membrane</location>
        <topology evidence="2">Single-pass type I membrane protein</topology>
    </subcellularLocation>
    <subcellularLocation>
        <location evidence="3">Cytoplasm</location>
    </subcellularLocation>
    <subcellularLocation>
        <location evidence="1">Nucleus</location>
    </subcellularLocation>
</comment>
<evidence type="ECO:0000313" key="17">
    <source>
        <dbReference type="Proteomes" id="UP001488838"/>
    </source>
</evidence>
<keyword evidence="5" id="KW-1003">Cell membrane</keyword>
<proteinExistence type="predicted"/>
<evidence type="ECO:0000313" key="16">
    <source>
        <dbReference type="EMBL" id="KAK7798819.1"/>
    </source>
</evidence>
<evidence type="ECO:0000256" key="11">
    <source>
        <dbReference type="ARBA" id="ARBA00023288"/>
    </source>
</evidence>
<feature type="compositionally biased region" description="Low complexity" evidence="12">
    <location>
        <begin position="105"/>
        <end position="120"/>
    </location>
</feature>
<dbReference type="Pfam" id="PF01390">
    <property type="entry name" value="SEA"/>
    <property type="match status" value="1"/>
</dbReference>
<feature type="region of interest" description="Disordered" evidence="12">
    <location>
        <begin position="504"/>
        <end position="545"/>
    </location>
</feature>